<gene>
    <name evidence="4" type="ORF">HNR37_001500</name>
</gene>
<keyword evidence="4" id="KW-0282">Flagellum</keyword>
<feature type="domain" description="Flagellar hook-length control protein-like C-terminal" evidence="3">
    <location>
        <begin position="525"/>
        <end position="603"/>
    </location>
</feature>
<proteinExistence type="predicted"/>
<keyword evidence="4" id="KW-0969">Cilium</keyword>
<keyword evidence="4" id="KW-0966">Cell projection</keyword>
<feature type="compositionally biased region" description="Polar residues" evidence="2">
    <location>
        <begin position="659"/>
        <end position="669"/>
    </location>
</feature>
<feature type="compositionally biased region" description="Basic and acidic residues" evidence="2">
    <location>
        <begin position="400"/>
        <end position="409"/>
    </location>
</feature>
<feature type="region of interest" description="Disordered" evidence="2">
    <location>
        <begin position="347"/>
        <end position="367"/>
    </location>
</feature>
<feature type="region of interest" description="Disordered" evidence="2">
    <location>
        <begin position="462"/>
        <end position="507"/>
    </location>
</feature>
<dbReference type="Pfam" id="PF02120">
    <property type="entry name" value="Flg_hook"/>
    <property type="match status" value="1"/>
</dbReference>
<feature type="region of interest" description="Disordered" evidence="2">
    <location>
        <begin position="382"/>
        <end position="409"/>
    </location>
</feature>
<feature type="compositionally biased region" description="Polar residues" evidence="2">
    <location>
        <begin position="354"/>
        <end position="367"/>
    </location>
</feature>
<evidence type="ECO:0000313" key="4">
    <source>
        <dbReference type="EMBL" id="MBB5022172.1"/>
    </source>
</evidence>
<dbReference type="Proteomes" id="UP000528322">
    <property type="component" value="Unassembled WGS sequence"/>
</dbReference>
<evidence type="ECO:0000256" key="2">
    <source>
        <dbReference type="SAM" id="MobiDB-lite"/>
    </source>
</evidence>
<dbReference type="InterPro" id="IPR038610">
    <property type="entry name" value="FliK-like_C_sf"/>
</dbReference>
<evidence type="ECO:0000256" key="1">
    <source>
        <dbReference type="SAM" id="Coils"/>
    </source>
</evidence>
<keyword evidence="1" id="KW-0175">Coiled coil</keyword>
<dbReference type="CDD" id="cd17470">
    <property type="entry name" value="T3SS_Flik_C"/>
    <property type="match status" value="1"/>
</dbReference>
<evidence type="ECO:0000259" key="3">
    <source>
        <dbReference type="Pfam" id="PF02120"/>
    </source>
</evidence>
<comment type="caution">
    <text evidence="4">The sequence shown here is derived from an EMBL/GenBank/DDBJ whole genome shotgun (WGS) entry which is preliminary data.</text>
</comment>
<dbReference type="EMBL" id="JACHID010000008">
    <property type="protein sequence ID" value="MBB5022172.1"/>
    <property type="molecule type" value="Genomic_DNA"/>
</dbReference>
<evidence type="ECO:0000313" key="5">
    <source>
        <dbReference type="Proteomes" id="UP000528322"/>
    </source>
</evidence>
<dbReference type="AlphaFoldDB" id="A0A7W8DHA0"/>
<protein>
    <submittedName>
        <fullName evidence="4">Flagellar hook-length control protein FliK</fullName>
    </submittedName>
</protein>
<feature type="region of interest" description="Disordered" evidence="2">
    <location>
        <begin position="621"/>
        <end position="669"/>
    </location>
</feature>
<feature type="compositionally biased region" description="Low complexity" evidence="2">
    <location>
        <begin position="473"/>
        <end position="491"/>
    </location>
</feature>
<feature type="coiled-coil region" evidence="1">
    <location>
        <begin position="209"/>
        <end position="268"/>
    </location>
</feature>
<feature type="compositionally biased region" description="Polar residues" evidence="2">
    <location>
        <begin position="462"/>
        <end position="472"/>
    </location>
</feature>
<organism evidence="4 5">
    <name type="scientific">Desulfurispira natronophila</name>
    <dbReference type="NCBI Taxonomy" id="682562"/>
    <lineage>
        <taxon>Bacteria</taxon>
        <taxon>Pseudomonadati</taxon>
        <taxon>Chrysiogenota</taxon>
        <taxon>Chrysiogenia</taxon>
        <taxon>Chrysiogenales</taxon>
        <taxon>Chrysiogenaceae</taxon>
        <taxon>Desulfurispira</taxon>
    </lineage>
</organism>
<accession>A0A7W8DHA0</accession>
<dbReference type="InterPro" id="IPR021136">
    <property type="entry name" value="Flagellar_hook_control-like_C"/>
</dbReference>
<dbReference type="Gene3D" id="3.30.750.140">
    <property type="match status" value="1"/>
</dbReference>
<dbReference type="RefSeq" id="WP_183732207.1">
    <property type="nucleotide sequence ID" value="NZ_JACHID010000008.1"/>
</dbReference>
<sequence length="669" mass="73798">MIPQLLSLDNFPLLQKADKGMGTPFQAKEDSFMGLLFNTLKSGGNEKNSSLLSGGQQQAREVLQEIKEGLEPILDSLNISGRVLRQFSEADVMTPQFSLALQEVMNQANFPADSLDRALYQEIMDFNTMMIGDGGKRELTPQQLKDLTLLTEKFSAHQAKDDSEANNYHHLERSLLFGALLQQAEKQEQPAELLIQDLLAESEEPDQWLDFLSRELSKVDEELQKALQLVEKLQQHYQQQKQPVPEVLDKLQQSLRNISHLMEEAHASAGPNATEQEQLQAVIQALLSDEARQQMESLQQLFSESRSAEQQSLLQVLQQLHQDPRTAQTAQDLTRSIVAIGQQTQVLTGGRSGTHGNPHTQQRITSASPRTLEHLLERLNSQGSSASKAEKDPQALLKAQNDENSRNNARHNEMARALQDKAQEGKQGEALSAMQQALRDGAMGLDPKPQVAGREILQVNNPYASETGGSNLSGQGQNAQSFGGQQSFFGGQPQGGQTGQAQQMSGEQFAQRANLNQVIEQIVSRVNVSQRGSIKTITVSLKPEVLGKVHIRLSLENSQLVGRMMVENDALRQRMESNMGSMREAMNNMGLRLERFEIVQPPQSGSHTADQNGQFQENLNQARSENGQGQGNGSPTPHRGEAPPGADNPENEEDASLLAVTNDNLDVTI</sequence>
<reference evidence="4 5" key="1">
    <citation type="submission" date="2020-08" db="EMBL/GenBank/DDBJ databases">
        <title>Genomic Encyclopedia of Type Strains, Phase IV (KMG-IV): sequencing the most valuable type-strain genomes for metagenomic binning, comparative biology and taxonomic classification.</title>
        <authorList>
            <person name="Goeker M."/>
        </authorList>
    </citation>
    <scope>NUCLEOTIDE SEQUENCE [LARGE SCALE GENOMIC DNA]</scope>
    <source>
        <strain evidence="4 5">DSM 22071</strain>
    </source>
</reference>
<name>A0A7W8DHA0_9BACT</name>
<keyword evidence="5" id="KW-1185">Reference proteome</keyword>